<feature type="compositionally biased region" description="Basic residues" evidence="1">
    <location>
        <begin position="448"/>
        <end position="460"/>
    </location>
</feature>
<reference evidence="2 3" key="1">
    <citation type="submission" date="2024-01" db="EMBL/GenBank/DDBJ databases">
        <authorList>
            <person name="Allen C."/>
            <person name="Tagirdzhanova G."/>
        </authorList>
    </citation>
    <scope>NUCLEOTIDE SEQUENCE [LARGE SCALE GENOMIC DNA]</scope>
</reference>
<organism evidence="2 3">
    <name type="scientific">Sporothrix bragantina</name>
    <dbReference type="NCBI Taxonomy" id="671064"/>
    <lineage>
        <taxon>Eukaryota</taxon>
        <taxon>Fungi</taxon>
        <taxon>Dikarya</taxon>
        <taxon>Ascomycota</taxon>
        <taxon>Pezizomycotina</taxon>
        <taxon>Sordariomycetes</taxon>
        <taxon>Sordariomycetidae</taxon>
        <taxon>Ophiostomatales</taxon>
        <taxon>Ophiostomataceae</taxon>
        <taxon>Sporothrix</taxon>
    </lineage>
</organism>
<feature type="compositionally biased region" description="Basic and acidic residues" evidence="1">
    <location>
        <begin position="969"/>
        <end position="978"/>
    </location>
</feature>
<feature type="region of interest" description="Disordered" evidence="1">
    <location>
        <begin position="890"/>
        <end position="978"/>
    </location>
</feature>
<feature type="compositionally biased region" description="Polar residues" evidence="1">
    <location>
        <begin position="689"/>
        <end position="715"/>
    </location>
</feature>
<evidence type="ECO:0000256" key="1">
    <source>
        <dbReference type="SAM" id="MobiDB-lite"/>
    </source>
</evidence>
<protein>
    <submittedName>
        <fullName evidence="2">Uncharacterized protein</fullName>
    </submittedName>
</protein>
<feature type="compositionally biased region" description="Acidic residues" evidence="1">
    <location>
        <begin position="666"/>
        <end position="675"/>
    </location>
</feature>
<feature type="compositionally biased region" description="Polar residues" evidence="1">
    <location>
        <begin position="372"/>
        <end position="386"/>
    </location>
</feature>
<keyword evidence="3" id="KW-1185">Reference proteome</keyword>
<evidence type="ECO:0000313" key="2">
    <source>
        <dbReference type="EMBL" id="CAK7222469.1"/>
    </source>
</evidence>
<feature type="region of interest" description="Disordered" evidence="1">
    <location>
        <begin position="238"/>
        <end position="493"/>
    </location>
</feature>
<feature type="compositionally biased region" description="Polar residues" evidence="1">
    <location>
        <begin position="514"/>
        <end position="534"/>
    </location>
</feature>
<feature type="compositionally biased region" description="Polar residues" evidence="1">
    <location>
        <begin position="753"/>
        <end position="765"/>
    </location>
</feature>
<feature type="region of interest" description="Disordered" evidence="1">
    <location>
        <begin position="186"/>
        <end position="219"/>
    </location>
</feature>
<feature type="region of interest" description="Disordered" evidence="1">
    <location>
        <begin position="662"/>
        <end position="765"/>
    </location>
</feature>
<name>A0ABP0BS91_9PEZI</name>
<proteinExistence type="predicted"/>
<accession>A0ABP0BS91</accession>
<feature type="compositionally biased region" description="Polar residues" evidence="1">
    <location>
        <begin position="324"/>
        <end position="333"/>
    </location>
</feature>
<feature type="compositionally biased region" description="Polar residues" evidence="1">
    <location>
        <begin position="290"/>
        <end position="304"/>
    </location>
</feature>
<feature type="compositionally biased region" description="Basic and acidic residues" evidence="1">
    <location>
        <begin position="890"/>
        <end position="901"/>
    </location>
</feature>
<feature type="region of interest" description="Disordered" evidence="1">
    <location>
        <begin position="510"/>
        <end position="553"/>
    </location>
</feature>
<feature type="region of interest" description="Disordered" evidence="1">
    <location>
        <begin position="7"/>
        <end position="76"/>
    </location>
</feature>
<feature type="compositionally biased region" description="Polar residues" evidence="1">
    <location>
        <begin position="902"/>
        <end position="923"/>
    </location>
</feature>
<comment type="caution">
    <text evidence="2">The sequence shown here is derived from an EMBL/GenBank/DDBJ whole genome shotgun (WGS) entry which is preliminary data.</text>
</comment>
<feature type="compositionally biased region" description="Low complexity" evidence="1">
    <location>
        <begin position="574"/>
        <end position="589"/>
    </location>
</feature>
<feature type="compositionally biased region" description="Low complexity" evidence="1">
    <location>
        <begin position="271"/>
        <end position="289"/>
    </location>
</feature>
<gene>
    <name evidence="2" type="ORF">SBRCBS47491_004875</name>
</gene>
<feature type="compositionally biased region" description="Polar residues" evidence="1">
    <location>
        <begin position="483"/>
        <end position="492"/>
    </location>
</feature>
<feature type="compositionally biased region" description="Polar residues" evidence="1">
    <location>
        <begin position="426"/>
        <end position="438"/>
    </location>
</feature>
<feature type="region of interest" description="Disordered" evidence="1">
    <location>
        <begin position="820"/>
        <end position="848"/>
    </location>
</feature>
<sequence length="978" mass="107064">MALWLFRRKSRRKRSSAGSPAGDFVASTRSFTAPSGVAAAGPISSSPIRRRSSNRKQRPEPNKLQRRMRTYSFESGRADNLEIGSANREAEIKAMSSRIPRNDSSDFTPVRPAADYWTAGRPMKRDTMKAHPNSFAARYAREKGKQPSDVSLPLADSIDSAMSSDSEQVAYVISPFAALTPKPTLRYASQPRSSGPRGGSFPARQPSQRRRLAIPIPEATLRAHTRVDELANDMDASDLREMMERDARRRDRRRVHDEEKAARRLARQAERQMSLQQQQRQQSQQLYQSEDPQPSANWPPSASRTAPDMQRGVLGRDTVGLGIGTTSAVTTSAIRRESPPRPTPPQRNSIEFEDRPARDIDDPLQAPLGAYSTPSAANSNGNVDEPSNSNNGSAASSSRRRASPVDMYHRPDSIPTAPVGYEVPSALTQTGELGSQSEAAPLPARTPSKLRRLARLRRRLSNTPSLREDRESGSKPSAAISRKPSNSGSSRTRGALSWGAFGALFRWKTRSKRTPGQSSFSNLSRDSMAAQSSIQRSQHQQNMAQQSQLRGPSQALIEETAAITAAEVEAAMTGPSASNVSVSSSARAAKPPTKSHPFKATGVVPKRTLSRFREDLPEYLMSPPSSRLQSPEAQPPLQAEPKITHPIVEQEVFRMSPEQNAKYIDDNDNDGDDESIILTPTGFHRDPQLHSSYDSTSMGNSMTNATRDDTPTSWLQMDDTEPSPEPQQSLSLASIDSEGSWLSGRTASRRRATQMQPSMDSVSRSFHQDKVAQYYRHDQSNDQRSWSPTETAHGNMAASGISQAEEDSIVMDDEYLSRLARSSTGGGSRADTKHESVGDMLPSSDDELDTVNGDADARWGSVNEKRVGSIVMPSHRANLVKSREGLMKTFRDGEEGSERADSPTSPISPTSMASPISQASSDFNTKEEEAGLQRATSVNLGRGHARHISAGSAKLLEITPSPRNSVDAKATRSREPLF</sequence>
<dbReference type="Proteomes" id="UP001642406">
    <property type="component" value="Unassembled WGS sequence"/>
</dbReference>
<feature type="compositionally biased region" description="Basic and acidic residues" evidence="1">
    <location>
        <begin position="350"/>
        <end position="361"/>
    </location>
</feature>
<feature type="region of interest" description="Disordered" evidence="1">
    <location>
        <begin position="574"/>
        <end position="606"/>
    </location>
</feature>
<feature type="compositionally biased region" description="Low complexity" evidence="1">
    <location>
        <begin position="191"/>
        <end position="204"/>
    </location>
</feature>
<feature type="compositionally biased region" description="Low complexity" evidence="1">
    <location>
        <begin position="387"/>
        <end position="397"/>
    </location>
</feature>
<dbReference type="EMBL" id="CAWUHC010000039">
    <property type="protein sequence ID" value="CAK7222469.1"/>
    <property type="molecule type" value="Genomic_DNA"/>
</dbReference>
<evidence type="ECO:0000313" key="3">
    <source>
        <dbReference type="Proteomes" id="UP001642406"/>
    </source>
</evidence>
<feature type="compositionally biased region" description="Low complexity" evidence="1">
    <location>
        <begin position="535"/>
        <end position="548"/>
    </location>
</feature>
<feature type="compositionally biased region" description="Basic and acidic residues" evidence="1">
    <location>
        <begin position="238"/>
        <end position="270"/>
    </location>
</feature>